<sequence>MFTWCVFTFWLAAAILILAGFGQSVLEFHGISRCWAGFVMVSVLLFSLMGFLWYPSIREGLGNYLWCCLAIALFVKKSLPLWGQTGITTVALALIRHLAPLNPHRVMMVNWMVWESVAGGLLPGLVTPDPLWSALSAAAVTSQSGTILSVMTGHLHVTTTRDLAFSLAATMIAWSVSWVLNEIANLWRTRHVHW</sequence>
<keyword evidence="1" id="KW-0472">Membrane</keyword>
<feature type="transmembrane region" description="Helical" evidence="1">
    <location>
        <begin position="35"/>
        <end position="53"/>
    </location>
</feature>
<reference evidence="2 3" key="1">
    <citation type="journal article" date="2014" name="BMC Genomics">
        <title>Comparison of environmental and isolate Sulfobacillus genomes reveals diverse carbon, sulfur, nitrogen, and hydrogen metabolisms.</title>
        <authorList>
            <person name="Justice N.B."/>
            <person name="Norman A."/>
            <person name="Brown C.T."/>
            <person name="Singh A."/>
            <person name="Thomas B.C."/>
            <person name="Banfield J.F."/>
        </authorList>
    </citation>
    <scope>NUCLEOTIDE SEQUENCE [LARGE SCALE GENOMIC DNA]</scope>
    <source>
        <strain evidence="2">AMDSBA1</strain>
    </source>
</reference>
<comment type="caution">
    <text evidence="2">The sequence shown here is derived from an EMBL/GenBank/DDBJ whole genome shotgun (WGS) entry which is preliminary data.</text>
</comment>
<evidence type="ECO:0000313" key="3">
    <source>
        <dbReference type="Proteomes" id="UP000242699"/>
    </source>
</evidence>
<evidence type="ECO:0000256" key="1">
    <source>
        <dbReference type="SAM" id="Phobius"/>
    </source>
</evidence>
<proteinExistence type="predicted"/>
<accession>A0A2T2XB51</accession>
<keyword evidence="1" id="KW-1133">Transmembrane helix</keyword>
<protein>
    <submittedName>
        <fullName evidence="2">Uncharacterized protein</fullName>
    </submittedName>
</protein>
<feature type="transmembrane region" description="Helical" evidence="1">
    <location>
        <begin position="163"/>
        <end position="180"/>
    </location>
</feature>
<feature type="transmembrane region" description="Helical" evidence="1">
    <location>
        <begin position="81"/>
        <end position="99"/>
    </location>
</feature>
<dbReference type="EMBL" id="PXYT01000001">
    <property type="protein sequence ID" value="PSR31753.1"/>
    <property type="molecule type" value="Genomic_DNA"/>
</dbReference>
<dbReference type="AlphaFoldDB" id="A0A2T2XB51"/>
<name>A0A2T2XB51_9FIRM</name>
<keyword evidence="1" id="KW-0812">Transmembrane</keyword>
<evidence type="ECO:0000313" key="2">
    <source>
        <dbReference type="EMBL" id="PSR31753.1"/>
    </source>
</evidence>
<organism evidence="2 3">
    <name type="scientific">Sulfobacillus benefaciens</name>
    <dbReference type="NCBI Taxonomy" id="453960"/>
    <lineage>
        <taxon>Bacteria</taxon>
        <taxon>Bacillati</taxon>
        <taxon>Bacillota</taxon>
        <taxon>Clostridia</taxon>
        <taxon>Eubacteriales</taxon>
        <taxon>Clostridiales Family XVII. Incertae Sedis</taxon>
        <taxon>Sulfobacillus</taxon>
    </lineage>
</organism>
<gene>
    <name evidence="2" type="ORF">C7B43_00575</name>
</gene>
<dbReference type="Proteomes" id="UP000242699">
    <property type="component" value="Unassembled WGS sequence"/>
</dbReference>